<comment type="subcellular location">
    <subcellularLocation>
        <location evidence="1">Membrane</location>
    </subcellularLocation>
</comment>
<evidence type="ECO:0000256" key="2">
    <source>
        <dbReference type="ARBA" id="ARBA00022692"/>
    </source>
</evidence>
<feature type="transmembrane region" description="Helical" evidence="6">
    <location>
        <begin position="143"/>
        <end position="176"/>
    </location>
</feature>
<dbReference type="InterPro" id="IPR051423">
    <property type="entry name" value="CD225/Dispanin"/>
</dbReference>
<protein>
    <submittedName>
        <fullName evidence="8">CD225/dispanin family protein</fullName>
    </submittedName>
</protein>
<keyword evidence="2 6" id="KW-0812">Transmembrane</keyword>
<dbReference type="InterPro" id="IPR007593">
    <property type="entry name" value="CD225/Dispanin_fam"/>
</dbReference>
<dbReference type="EMBL" id="DWWI01000199">
    <property type="protein sequence ID" value="HJC43902.1"/>
    <property type="molecule type" value="Genomic_DNA"/>
</dbReference>
<evidence type="ECO:0000259" key="7">
    <source>
        <dbReference type="Pfam" id="PF13240"/>
    </source>
</evidence>
<dbReference type="PANTHER" id="PTHR14948:SF44">
    <property type="entry name" value="PROLINE-RICH TRANSMEMBRANE PROTEIN 1-LIKE"/>
    <property type="match status" value="1"/>
</dbReference>
<evidence type="ECO:0000313" key="9">
    <source>
        <dbReference type="Proteomes" id="UP000823895"/>
    </source>
</evidence>
<feature type="transmembrane region" description="Helical" evidence="6">
    <location>
        <begin position="95"/>
        <end position="122"/>
    </location>
</feature>
<dbReference type="Pfam" id="PF13240">
    <property type="entry name" value="Zn_Ribbon_1"/>
    <property type="match status" value="1"/>
</dbReference>
<keyword evidence="4 6" id="KW-0472">Membrane</keyword>
<dbReference type="GO" id="GO:0016020">
    <property type="term" value="C:membrane"/>
    <property type="evidence" value="ECO:0007669"/>
    <property type="project" value="UniProtKB-SubCell"/>
</dbReference>
<comment type="caution">
    <text evidence="8">The sequence shown here is derived from an EMBL/GenBank/DDBJ whole genome shotgun (WGS) entry which is preliminary data.</text>
</comment>
<evidence type="ECO:0000256" key="1">
    <source>
        <dbReference type="ARBA" id="ARBA00004370"/>
    </source>
</evidence>
<name>A0A9D2T2C0_9FIRM</name>
<dbReference type="Pfam" id="PF04505">
    <property type="entry name" value="CD225"/>
    <property type="match status" value="1"/>
</dbReference>
<evidence type="ECO:0000313" key="8">
    <source>
        <dbReference type="EMBL" id="HJC43902.1"/>
    </source>
</evidence>
<evidence type="ECO:0000256" key="6">
    <source>
        <dbReference type="SAM" id="Phobius"/>
    </source>
</evidence>
<evidence type="ECO:0000256" key="3">
    <source>
        <dbReference type="ARBA" id="ARBA00022989"/>
    </source>
</evidence>
<gene>
    <name evidence="8" type="ORF">H9756_09555</name>
</gene>
<evidence type="ECO:0000256" key="4">
    <source>
        <dbReference type="ARBA" id="ARBA00023136"/>
    </source>
</evidence>
<organism evidence="8 9">
    <name type="scientific">Candidatus Mediterraneibacter gallistercoris</name>
    <dbReference type="NCBI Taxonomy" id="2838671"/>
    <lineage>
        <taxon>Bacteria</taxon>
        <taxon>Bacillati</taxon>
        <taxon>Bacillota</taxon>
        <taxon>Clostridia</taxon>
        <taxon>Lachnospirales</taxon>
        <taxon>Lachnospiraceae</taxon>
        <taxon>Mediterraneibacter</taxon>
    </lineage>
</organism>
<dbReference type="InterPro" id="IPR026870">
    <property type="entry name" value="Zinc_ribbon_dom"/>
</dbReference>
<dbReference type="PANTHER" id="PTHR14948">
    <property type="entry name" value="NG5"/>
    <property type="match status" value="1"/>
</dbReference>
<feature type="compositionally biased region" description="Polar residues" evidence="5">
    <location>
        <begin position="45"/>
        <end position="58"/>
    </location>
</feature>
<reference evidence="8" key="2">
    <citation type="submission" date="2021-04" db="EMBL/GenBank/DDBJ databases">
        <authorList>
            <person name="Gilroy R."/>
        </authorList>
    </citation>
    <scope>NUCLEOTIDE SEQUENCE</scope>
    <source>
        <strain evidence="8">CHK165-2605</strain>
    </source>
</reference>
<accession>A0A9D2T2C0</accession>
<reference evidence="8" key="1">
    <citation type="journal article" date="2021" name="PeerJ">
        <title>Extensive microbial diversity within the chicken gut microbiome revealed by metagenomics and culture.</title>
        <authorList>
            <person name="Gilroy R."/>
            <person name="Ravi A."/>
            <person name="Getino M."/>
            <person name="Pursley I."/>
            <person name="Horton D.L."/>
            <person name="Alikhan N.F."/>
            <person name="Baker D."/>
            <person name="Gharbi K."/>
            <person name="Hall N."/>
            <person name="Watson M."/>
            <person name="Adriaenssens E.M."/>
            <person name="Foster-Nyarko E."/>
            <person name="Jarju S."/>
            <person name="Secka A."/>
            <person name="Antonio M."/>
            <person name="Oren A."/>
            <person name="Chaudhuri R.R."/>
            <person name="La Ragione R."/>
            <person name="Hildebrand F."/>
            <person name="Pallen M.J."/>
        </authorList>
    </citation>
    <scope>NUCLEOTIDE SEQUENCE</scope>
    <source>
        <strain evidence="8">CHK165-2605</strain>
    </source>
</reference>
<proteinExistence type="predicted"/>
<sequence length="177" mass="19410">MNCTNCNQEIPDGSRFCPHCGAMQPEATGADHAQVQADTAAQPDGQYQSQGAQYQDTQNYGAGSQNTSAYDYQNNQYQTPPVYQSSYEPEKPINWVPYLVLSIITTVCCCLPFGIVGIVYAAKINSAVNTGDYAEAERAARTAKIWIIVSAVVGVLVNIVFVIMTYAGIFGSYYYYY</sequence>
<feature type="region of interest" description="Disordered" evidence="5">
    <location>
        <begin position="31"/>
        <end position="58"/>
    </location>
</feature>
<evidence type="ECO:0000256" key="5">
    <source>
        <dbReference type="SAM" id="MobiDB-lite"/>
    </source>
</evidence>
<keyword evidence="3 6" id="KW-1133">Transmembrane helix</keyword>
<dbReference type="Proteomes" id="UP000823895">
    <property type="component" value="Unassembled WGS sequence"/>
</dbReference>
<dbReference type="AlphaFoldDB" id="A0A9D2T2C0"/>
<feature type="domain" description="Zinc-ribbon" evidence="7">
    <location>
        <begin position="3"/>
        <end position="22"/>
    </location>
</feature>